<evidence type="ECO:0000256" key="8">
    <source>
        <dbReference type="ARBA" id="ARBA00023237"/>
    </source>
</evidence>
<dbReference type="InterPro" id="IPR000527">
    <property type="entry name" value="Flag_Lring"/>
</dbReference>
<dbReference type="GO" id="GO:0003774">
    <property type="term" value="F:cytoskeletal motor activity"/>
    <property type="evidence" value="ECO:0007669"/>
    <property type="project" value="InterPro"/>
</dbReference>
<evidence type="ECO:0000313" key="12">
    <source>
        <dbReference type="Proteomes" id="UP000185812"/>
    </source>
</evidence>
<feature type="transmembrane region" description="Helical" evidence="9">
    <location>
        <begin position="174"/>
        <end position="192"/>
    </location>
</feature>
<evidence type="ECO:0000256" key="9">
    <source>
        <dbReference type="SAM" id="Phobius"/>
    </source>
</evidence>
<dbReference type="Proteomes" id="UP000185812">
    <property type="component" value="Unassembled WGS sequence"/>
</dbReference>
<comment type="function">
    <text evidence="1">Assembles around the rod to form the L-ring and probably protects the motor/basal body from shearing forces during rotation.</text>
</comment>
<sequence>MRTLLLLSLLLLPGLSAAAQPSLYADFRAVRPGDIITIILAERTAAQRESNYEHLANAKVGGTGAVSGTLGGRFSADATFVRESKANNETIQRDLLEGTVTALVVGIDSTTGNLFIEGERKLNINGVTHLMRISGVVRPYDVRHDNTVFSYQIANARIEYRQSGLPRKFFRPGLLTRLGALALIGAAIALGVQ</sequence>
<dbReference type="OrthoDB" id="9789463at2"/>
<evidence type="ECO:0000256" key="7">
    <source>
        <dbReference type="ARBA" id="ARBA00023143"/>
    </source>
</evidence>
<evidence type="ECO:0000256" key="5">
    <source>
        <dbReference type="ARBA" id="ARBA00022729"/>
    </source>
</evidence>
<evidence type="ECO:0000256" key="10">
    <source>
        <dbReference type="SAM" id="SignalP"/>
    </source>
</evidence>
<comment type="subcellular location">
    <subcellularLocation>
        <location evidence="2">Bacterial flagellum basal body</location>
    </subcellularLocation>
    <subcellularLocation>
        <location evidence="3">Cell outer membrane</location>
    </subcellularLocation>
</comment>
<dbReference type="PANTHER" id="PTHR34933">
    <property type="entry name" value="FLAGELLAR L-RING PROTEIN"/>
    <property type="match status" value="1"/>
</dbReference>
<keyword evidence="12" id="KW-1185">Reference proteome</keyword>
<keyword evidence="11" id="KW-0969">Cilium</keyword>
<keyword evidence="7" id="KW-0975">Bacterial flagellum</keyword>
<evidence type="ECO:0000256" key="1">
    <source>
        <dbReference type="ARBA" id="ARBA00002591"/>
    </source>
</evidence>
<dbReference type="PRINTS" id="PR01008">
    <property type="entry name" value="FLGLRINGFLGH"/>
</dbReference>
<proteinExistence type="inferred from homology"/>
<dbReference type="PANTHER" id="PTHR34933:SF1">
    <property type="entry name" value="FLAGELLAR L-RING PROTEIN"/>
    <property type="match status" value="1"/>
</dbReference>
<accession>A0A1M6QDM3</accession>
<dbReference type="AlphaFoldDB" id="A0A1M6QDM3"/>
<keyword evidence="9" id="KW-1133">Transmembrane helix</keyword>
<organism evidence="11 12">
    <name type="scientific">Rhodothermus profundi</name>
    <dbReference type="NCBI Taxonomy" id="633813"/>
    <lineage>
        <taxon>Bacteria</taxon>
        <taxon>Pseudomonadati</taxon>
        <taxon>Rhodothermota</taxon>
        <taxon>Rhodothermia</taxon>
        <taxon>Rhodothermales</taxon>
        <taxon>Rhodothermaceae</taxon>
        <taxon>Rhodothermus</taxon>
    </lineage>
</organism>
<evidence type="ECO:0000256" key="6">
    <source>
        <dbReference type="ARBA" id="ARBA00023136"/>
    </source>
</evidence>
<dbReference type="RefSeq" id="WP_072714422.1">
    <property type="nucleotide sequence ID" value="NZ_FRAU01000001.1"/>
</dbReference>
<feature type="signal peptide" evidence="10">
    <location>
        <begin position="1"/>
        <end position="19"/>
    </location>
</feature>
<reference evidence="12" key="1">
    <citation type="submission" date="2016-11" db="EMBL/GenBank/DDBJ databases">
        <authorList>
            <person name="Varghese N."/>
            <person name="Submissions S."/>
        </authorList>
    </citation>
    <scope>NUCLEOTIDE SEQUENCE [LARGE SCALE GENOMIC DNA]</scope>
    <source>
        <strain evidence="12">DSM 22212</strain>
    </source>
</reference>
<keyword evidence="11" id="KW-0966">Cell projection</keyword>
<dbReference type="STRING" id="633813.SAMN04488087_0572"/>
<keyword evidence="11" id="KW-0282">Flagellum</keyword>
<evidence type="ECO:0000256" key="3">
    <source>
        <dbReference type="ARBA" id="ARBA00004442"/>
    </source>
</evidence>
<dbReference type="GO" id="GO:0071973">
    <property type="term" value="P:bacterial-type flagellum-dependent cell motility"/>
    <property type="evidence" value="ECO:0007669"/>
    <property type="project" value="InterPro"/>
</dbReference>
<dbReference type="GO" id="GO:0009279">
    <property type="term" value="C:cell outer membrane"/>
    <property type="evidence" value="ECO:0007669"/>
    <property type="project" value="UniProtKB-SubCell"/>
</dbReference>
<dbReference type="Pfam" id="PF02107">
    <property type="entry name" value="FlgH"/>
    <property type="match status" value="1"/>
</dbReference>
<name>A0A1M6QDM3_9BACT</name>
<protein>
    <submittedName>
        <fullName evidence="11">Flagellar L-ring protein FlgH</fullName>
    </submittedName>
</protein>
<dbReference type="GO" id="GO:0009427">
    <property type="term" value="C:bacterial-type flagellum basal body, distal rod, L ring"/>
    <property type="evidence" value="ECO:0007669"/>
    <property type="project" value="InterPro"/>
</dbReference>
<evidence type="ECO:0000256" key="2">
    <source>
        <dbReference type="ARBA" id="ARBA00004117"/>
    </source>
</evidence>
<evidence type="ECO:0000313" key="11">
    <source>
        <dbReference type="EMBL" id="SHK18177.1"/>
    </source>
</evidence>
<feature type="chain" id="PRO_5012612929" evidence="10">
    <location>
        <begin position="20"/>
        <end position="193"/>
    </location>
</feature>
<gene>
    <name evidence="11" type="ORF">SAMN04488087_0572</name>
</gene>
<evidence type="ECO:0000256" key="4">
    <source>
        <dbReference type="ARBA" id="ARBA00006929"/>
    </source>
</evidence>
<keyword evidence="5 10" id="KW-0732">Signal</keyword>
<keyword evidence="8" id="KW-0998">Cell outer membrane</keyword>
<dbReference type="EMBL" id="FRAU01000001">
    <property type="protein sequence ID" value="SHK18177.1"/>
    <property type="molecule type" value="Genomic_DNA"/>
</dbReference>
<keyword evidence="9" id="KW-0812">Transmembrane</keyword>
<keyword evidence="6 9" id="KW-0472">Membrane</keyword>
<comment type="similarity">
    <text evidence="4">Belongs to the FlgH family.</text>
</comment>